<evidence type="ECO:0000259" key="5">
    <source>
        <dbReference type="Pfam" id="PF21365"/>
    </source>
</evidence>
<comment type="similarity">
    <text evidence="1 2">Belongs to the glycosyl hydrolase 31 family.</text>
</comment>
<evidence type="ECO:0000256" key="2">
    <source>
        <dbReference type="RuleBase" id="RU361185"/>
    </source>
</evidence>
<dbReference type="CDD" id="cd14752">
    <property type="entry name" value="GH31_N"/>
    <property type="match status" value="1"/>
</dbReference>
<proteinExistence type="inferred from homology"/>
<gene>
    <name evidence="6" type="ORF">H8702_04465</name>
</gene>
<dbReference type="SUPFAM" id="SSF51445">
    <property type="entry name" value="(Trans)glycosidases"/>
    <property type="match status" value="1"/>
</dbReference>
<dbReference type="CDD" id="cd06592">
    <property type="entry name" value="GH31_NET37"/>
    <property type="match status" value="1"/>
</dbReference>
<feature type="domain" description="Glycoside hydrolase family 31 TIM barrel" evidence="3">
    <location>
        <begin position="187"/>
        <end position="478"/>
    </location>
</feature>
<dbReference type="InterPro" id="IPR013780">
    <property type="entry name" value="Glyco_hydro_b"/>
</dbReference>
<dbReference type="OrthoDB" id="176168at2"/>
<dbReference type="Proteomes" id="UP000632659">
    <property type="component" value="Unassembled WGS sequence"/>
</dbReference>
<dbReference type="PANTHER" id="PTHR43863:SF2">
    <property type="entry name" value="MALTASE-GLUCOAMYLASE"/>
    <property type="match status" value="1"/>
</dbReference>
<dbReference type="GO" id="GO:0004553">
    <property type="term" value="F:hydrolase activity, hydrolyzing O-glycosyl compounds"/>
    <property type="evidence" value="ECO:0007669"/>
    <property type="project" value="InterPro"/>
</dbReference>
<dbReference type="InterPro" id="IPR048395">
    <property type="entry name" value="Glyco_hydro_31_C"/>
</dbReference>
<comment type="caution">
    <text evidence="6">The sequence shown here is derived from an EMBL/GenBank/DDBJ whole genome shotgun (WGS) entry which is preliminary data.</text>
</comment>
<accession>A0A8J6TR82</accession>
<dbReference type="GO" id="GO:0005975">
    <property type="term" value="P:carbohydrate metabolic process"/>
    <property type="evidence" value="ECO:0007669"/>
    <property type="project" value="InterPro"/>
</dbReference>
<dbReference type="InterPro" id="IPR025887">
    <property type="entry name" value="Glyco_hydro_31_N_dom"/>
</dbReference>
<dbReference type="Pfam" id="PF13802">
    <property type="entry name" value="Gal_mutarotas_2"/>
    <property type="match status" value="1"/>
</dbReference>
<evidence type="ECO:0000259" key="4">
    <source>
        <dbReference type="Pfam" id="PF13802"/>
    </source>
</evidence>
<dbReference type="Pfam" id="PF01055">
    <property type="entry name" value="Glyco_hydro_31_2nd"/>
    <property type="match status" value="1"/>
</dbReference>
<keyword evidence="7" id="KW-1185">Reference proteome</keyword>
<keyword evidence="2" id="KW-0326">Glycosidase</keyword>
<dbReference type="InterPro" id="IPR011013">
    <property type="entry name" value="Gal_mutarotase_sf_dom"/>
</dbReference>
<name>A0A8J6TR82_9FIRM</name>
<feature type="domain" description="Glycosyl hydrolase family 31 C-terminal" evidence="5">
    <location>
        <begin position="489"/>
        <end position="567"/>
    </location>
</feature>
<organism evidence="6 7">
    <name type="scientific">Massiliimalia timonensis</name>
    <dbReference type="NCBI Taxonomy" id="1987501"/>
    <lineage>
        <taxon>Bacteria</taxon>
        <taxon>Bacillati</taxon>
        <taxon>Bacillota</taxon>
        <taxon>Clostridia</taxon>
        <taxon>Eubacteriales</taxon>
        <taxon>Oscillospiraceae</taxon>
        <taxon>Massiliimalia</taxon>
    </lineage>
</organism>
<dbReference type="Gene3D" id="3.20.20.80">
    <property type="entry name" value="Glycosidases"/>
    <property type="match status" value="1"/>
</dbReference>
<dbReference type="Pfam" id="PF21365">
    <property type="entry name" value="Glyco_hydro_31_3rd"/>
    <property type="match status" value="1"/>
</dbReference>
<dbReference type="Gene3D" id="2.60.40.1760">
    <property type="entry name" value="glycosyl hydrolase (family 31)"/>
    <property type="match status" value="1"/>
</dbReference>
<evidence type="ECO:0000259" key="3">
    <source>
        <dbReference type="Pfam" id="PF01055"/>
    </source>
</evidence>
<dbReference type="PANTHER" id="PTHR43863">
    <property type="entry name" value="HYDROLASE, PUTATIVE (AFU_ORTHOLOGUE AFUA_1G03140)-RELATED"/>
    <property type="match status" value="1"/>
</dbReference>
<feature type="domain" description="Glycoside hydrolase family 31 N-terminal" evidence="4">
    <location>
        <begin position="48"/>
        <end position="113"/>
    </location>
</feature>
<reference evidence="6" key="1">
    <citation type="submission" date="2020-08" db="EMBL/GenBank/DDBJ databases">
        <title>Genome public.</title>
        <authorList>
            <person name="Liu C."/>
            <person name="Sun Q."/>
        </authorList>
    </citation>
    <scope>NUCLEOTIDE SEQUENCE</scope>
    <source>
        <strain evidence="6">NSJ-15</strain>
    </source>
</reference>
<dbReference type="SUPFAM" id="SSF51011">
    <property type="entry name" value="Glycosyl hydrolase domain"/>
    <property type="match status" value="1"/>
</dbReference>
<dbReference type="InterPro" id="IPR051816">
    <property type="entry name" value="Glycosyl_Hydrolase_31"/>
</dbReference>
<sequence>MKKIRFGTPEEFVPTKFCKNLNYQETDIQYDLSKITYKQTNRGCVIELPLQYQEEVYGFGLQLKGFRHKGTKKTLRTNSDPVANTGDSHAPVPFFVTTNGYGIYLDTARNATFYCGYGKNKNRPPKPNNAVTVTAEALYEKTALEEDTVMAIEIPYAKGIDLYLFEGDTITDIVAQYNQFSGGGCDVPEWGLGVYYRCYVKSTGDQVMEQAKYFRDNQIPCDVIGLEPGWHSRSYPCSYQWDSERFPNYREVVEYLRKNDFHINLWEHAFIDATSPLYHEMKDHSGDFEVWQGLVPDFVTEEARKRFSDYHRKHLIDLGIDGFKLDECDNSDFVLDWSFPDCIEFPSGIDGDVYHNLFGTLYMQTMLEALGEHETFSEVRQAGALASSYPFVLYSDLYDHRDFIRGVVNCGFSGLLWTPEVREGKTKTDFIRRLQTAVFSVQCLINAWYCEQAPWLEFGCEEEVKALLNERKKLIPMLKKAFEKYHRTGIPPVRALVMDYTADPETYGIDDEYLLGDSLLVAPMTAEQTQRRVYLPKGEWTDYWTGKTVPSGWLDVRTDNIPVYVKAER</sequence>
<dbReference type="EMBL" id="JACRTL010000002">
    <property type="protein sequence ID" value="MBC8610376.1"/>
    <property type="molecule type" value="Genomic_DNA"/>
</dbReference>
<evidence type="ECO:0000313" key="7">
    <source>
        <dbReference type="Proteomes" id="UP000632659"/>
    </source>
</evidence>
<dbReference type="AlphaFoldDB" id="A0A8J6TR82"/>
<dbReference type="GO" id="GO:0030246">
    <property type="term" value="F:carbohydrate binding"/>
    <property type="evidence" value="ECO:0007669"/>
    <property type="project" value="InterPro"/>
</dbReference>
<dbReference type="RefSeq" id="WP_158662671.1">
    <property type="nucleotide sequence ID" value="NZ_FYDD01000004.1"/>
</dbReference>
<dbReference type="Gene3D" id="2.60.40.1180">
    <property type="entry name" value="Golgi alpha-mannosidase II"/>
    <property type="match status" value="1"/>
</dbReference>
<protein>
    <submittedName>
        <fullName evidence="6">Glycoside hydrolase</fullName>
    </submittedName>
</protein>
<evidence type="ECO:0000256" key="1">
    <source>
        <dbReference type="ARBA" id="ARBA00007806"/>
    </source>
</evidence>
<keyword evidence="2 6" id="KW-0378">Hydrolase</keyword>
<dbReference type="SUPFAM" id="SSF74650">
    <property type="entry name" value="Galactose mutarotase-like"/>
    <property type="match status" value="1"/>
</dbReference>
<evidence type="ECO:0000313" key="6">
    <source>
        <dbReference type="EMBL" id="MBC8610376.1"/>
    </source>
</evidence>
<dbReference type="InterPro" id="IPR017853">
    <property type="entry name" value="GH"/>
</dbReference>
<dbReference type="InterPro" id="IPR000322">
    <property type="entry name" value="Glyco_hydro_31_TIM"/>
</dbReference>